<feature type="compositionally biased region" description="Pro residues" evidence="4">
    <location>
        <begin position="340"/>
        <end position="349"/>
    </location>
</feature>
<dbReference type="PRINTS" id="PR00036">
    <property type="entry name" value="HTHLACI"/>
</dbReference>
<evidence type="ECO:0000313" key="7">
    <source>
        <dbReference type="Proteomes" id="UP000542210"/>
    </source>
</evidence>
<evidence type="ECO:0000256" key="1">
    <source>
        <dbReference type="ARBA" id="ARBA00023015"/>
    </source>
</evidence>
<dbReference type="SUPFAM" id="SSF47413">
    <property type="entry name" value="lambda repressor-like DNA-binding domains"/>
    <property type="match status" value="1"/>
</dbReference>
<accession>A0A7W7GBF0</accession>
<keyword evidence="7" id="KW-1185">Reference proteome</keyword>
<keyword evidence="2" id="KW-0238">DNA-binding</keyword>
<evidence type="ECO:0000256" key="3">
    <source>
        <dbReference type="ARBA" id="ARBA00023163"/>
    </source>
</evidence>
<dbReference type="GO" id="GO:0000976">
    <property type="term" value="F:transcription cis-regulatory region binding"/>
    <property type="evidence" value="ECO:0007669"/>
    <property type="project" value="TreeGrafter"/>
</dbReference>
<name>A0A7W7GBF0_9ACTN</name>
<dbReference type="PANTHER" id="PTHR30146">
    <property type="entry name" value="LACI-RELATED TRANSCRIPTIONAL REPRESSOR"/>
    <property type="match status" value="1"/>
</dbReference>
<dbReference type="Pfam" id="PF13377">
    <property type="entry name" value="Peripla_BP_3"/>
    <property type="match status" value="1"/>
</dbReference>
<dbReference type="CDD" id="cd06267">
    <property type="entry name" value="PBP1_LacI_sugar_binding-like"/>
    <property type="match status" value="1"/>
</dbReference>
<dbReference type="RefSeq" id="WP_184882713.1">
    <property type="nucleotide sequence ID" value="NZ_BOOV01000005.1"/>
</dbReference>
<reference evidence="6 7" key="1">
    <citation type="submission" date="2020-08" db="EMBL/GenBank/DDBJ databases">
        <title>Sequencing the genomes of 1000 actinobacteria strains.</title>
        <authorList>
            <person name="Klenk H.-P."/>
        </authorList>
    </citation>
    <scope>NUCLEOTIDE SEQUENCE [LARGE SCALE GENOMIC DNA]</scope>
    <source>
        <strain evidence="6 7">DSM 45784</strain>
    </source>
</reference>
<dbReference type="SMART" id="SM00354">
    <property type="entry name" value="HTH_LACI"/>
    <property type="match status" value="1"/>
</dbReference>
<dbReference type="SUPFAM" id="SSF53822">
    <property type="entry name" value="Periplasmic binding protein-like I"/>
    <property type="match status" value="1"/>
</dbReference>
<evidence type="ECO:0000313" key="6">
    <source>
        <dbReference type="EMBL" id="MBB4702745.1"/>
    </source>
</evidence>
<dbReference type="CDD" id="cd01392">
    <property type="entry name" value="HTH_LacI"/>
    <property type="match status" value="1"/>
</dbReference>
<dbReference type="PANTHER" id="PTHR30146:SF153">
    <property type="entry name" value="LACTOSE OPERON REPRESSOR"/>
    <property type="match status" value="1"/>
</dbReference>
<evidence type="ECO:0000256" key="4">
    <source>
        <dbReference type="SAM" id="MobiDB-lite"/>
    </source>
</evidence>
<feature type="region of interest" description="Disordered" evidence="4">
    <location>
        <begin position="331"/>
        <end position="374"/>
    </location>
</feature>
<protein>
    <submittedName>
        <fullName evidence="6">LacI family transcriptional regulator</fullName>
    </submittedName>
</protein>
<dbReference type="GO" id="GO:0003700">
    <property type="term" value="F:DNA-binding transcription factor activity"/>
    <property type="evidence" value="ECO:0007669"/>
    <property type="project" value="TreeGrafter"/>
</dbReference>
<feature type="compositionally biased region" description="Low complexity" evidence="4">
    <location>
        <begin position="350"/>
        <end position="367"/>
    </location>
</feature>
<dbReference type="Gene3D" id="1.10.260.40">
    <property type="entry name" value="lambda repressor-like DNA-binding domains"/>
    <property type="match status" value="1"/>
</dbReference>
<sequence length="374" mass="39042">MTTLEDVAKHAGVSLATASRVLNGSSRHVGADLRRRVESAAARLGYRVDATAQTLARGASNVVGLVIQDLIDPYFAVIADGAIRAADRHGMVTTLGTTYRDPEREIALVATLHAQRARVVLLAGSRVADEAVLRRQRAELDVYRSAGGRVAVIGQDVLGTDTVAPRNREGAYDLAVALAGLGHRRFAVLAGPPVLLTAIDRTQGFVEALADLGLPPPLLVHGDFDRDGGRDAACRLIAMDHDVTCVFAVNDLMATGALAGLREHGVRVPRDLSLAGFDGTSSIRDPVPSLATVRLPLARMGAMALDLALSGEGVPRHERVTGEVVLRDSVRPLARTPSVPSAPPVPPASSVPSAPAAVPANRSAASPGARPPHS</sequence>
<dbReference type="InterPro" id="IPR000843">
    <property type="entry name" value="HTH_LacI"/>
</dbReference>
<dbReference type="Pfam" id="PF00356">
    <property type="entry name" value="LacI"/>
    <property type="match status" value="1"/>
</dbReference>
<dbReference type="AlphaFoldDB" id="A0A7W7GBF0"/>
<feature type="domain" description="HTH lacI-type" evidence="5">
    <location>
        <begin position="2"/>
        <end position="57"/>
    </location>
</feature>
<dbReference type="Gene3D" id="3.40.50.2300">
    <property type="match status" value="2"/>
</dbReference>
<dbReference type="InterPro" id="IPR028082">
    <property type="entry name" value="Peripla_BP_I"/>
</dbReference>
<dbReference type="EMBL" id="JACHND010000001">
    <property type="protein sequence ID" value="MBB4702745.1"/>
    <property type="molecule type" value="Genomic_DNA"/>
</dbReference>
<dbReference type="InterPro" id="IPR010982">
    <property type="entry name" value="Lambda_DNA-bd_dom_sf"/>
</dbReference>
<comment type="caution">
    <text evidence="6">The sequence shown here is derived from an EMBL/GenBank/DDBJ whole genome shotgun (WGS) entry which is preliminary data.</text>
</comment>
<evidence type="ECO:0000259" key="5">
    <source>
        <dbReference type="PROSITE" id="PS50932"/>
    </source>
</evidence>
<gene>
    <name evidence="6" type="ORF">BJ982_004289</name>
</gene>
<dbReference type="PROSITE" id="PS50932">
    <property type="entry name" value="HTH_LACI_2"/>
    <property type="match status" value="1"/>
</dbReference>
<dbReference type="PROSITE" id="PS00356">
    <property type="entry name" value="HTH_LACI_1"/>
    <property type="match status" value="1"/>
</dbReference>
<proteinExistence type="predicted"/>
<evidence type="ECO:0000256" key="2">
    <source>
        <dbReference type="ARBA" id="ARBA00023125"/>
    </source>
</evidence>
<dbReference type="InterPro" id="IPR046335">
    <property type="entry name" value="LacI/GalR-like_sensor"/>
</dbReference>
<keyword evidence="1" id="KW-0805">Transcription regulation</keyword>
<dbReference type="Proteomes" id="UP000542210">
    <property type="component" value="Unassembled WGS sequence"/>
</dbReference>
<organism evidence="6 7">
    <name type="scientific">Sphaerisporangium siamense</name>
    <dbReference type="NCBI Taxonomy" id="795645"/>
    <lineage>
        <taxon>Bacteria</taxon>
        <taxon>Bacillati</taxon>
        <taxon>Actinomycetota</taxon>
        <taxon>Actinomycetes</taxon>
        <taxon>Streptosporangiales</taxon>
        <taxon>Streptosporangiaceae</taxon>
        <taxon>Sphaerisporangium</taxon>
    </lineage>
</organism>
<keyword evidence="3" id="KW-0804">Transcription</keyword>